<dbReference type="InterPro" id="IPR002401">
    <property type="entry name" value="Cyt_P450_E_grp-I"/>
</dbReference>
<dbReference type="GO" id="GO:0004497">
    <property type="term" value="F:monooxygenase activity"/>
    <property type="evidence" value="ECO:0007669"/>
    <property type="project" value="UniProtKB-KW"/>
</dbReference>
<comment type="similarity">
    <text evidence="1 3">Belongs to the cytochrome P450 family.</text>
</comment>
<dbReference type="GO" id="GO:0016705">
    <property type="term" value="F:oxidoreductase activity, acting on paired donors, with incorporation or reduction of molecular oxygen"/>
    <property type="evidence" value="ECO:0007669"/>
    <property type="project" value="InterPro"/>
</dbReference>
<sequence>MANISFLSGSIYSTAFFGITVYIFFVVIRYLIKFQRMRHFFDALPGYSTKQKHWIRGNLHLYVKNDSVDVNQINTLTRRFPKFYRVWFGPFTPVVSLVHPDSVKVLLKTAEPKPVGHGPTYRTLIPWLGEGLLIAGGSKWARSRRLLTPAFHFEILKGYQTINNQCVDILINILEKYADTGESFDLFQLISNCTLDIILQSAFSYKTNCQHDRLQHSYCKAITEVTKLASRRNRNPLMMFDIIYNMTSDGKLFKQNCDYIHSVADSVIDSRKKILDNGQKDVKKYLDFLDILLSAKDENGIGMSKTDIRAEVDTFMFEGHDTTTSAISWILYDLAKHPEYQKMCQNEVDKALENNPGFVKWDDLGKFEFLTQCIKEGMRLHSPVPLISRQSTKEFTLEGITFPPGTFFGINIYGLHHNPAVWTNPTKFDPDRFSKDNATKMDSFAFTPFSAGPRNCIGQHFAMNEEKTLITRILERFTLEPDPDHTVSPHMAAVMRSRNGIKCIAKRRKEQ</sequence>
<dbReference type="Pfam" id="PF00067">
    <property type="entry name" value="p450"/>
    <property type="match status" value="1"/>
</dbReference>
<feature type="binding site" description="axial binding residue" evidence="2">
    <location>
        <position position="456"/>
    </location>
    <ligand>
        <name>heme</name>
        <dbReference type="ChEBI" id="CHEBI:30413"/>
    </ligand>
    <ligandPart>
        <name>Fe</name>
        <dbReference type="ChEBI" id="CHEBI:18248"/>
    </ligandPart>
</feature>
<keyword evidence="4" id="KW-0812">Transmembrane</keyword>
<dbReference type="AlphaFoldDB" id="A0A0B4SFY3"/>
<keyword evidence="2 3" id="KW-0408">Iron</keyword>
<dbReference type="InterPro" id="IPR050196">
    <property type="entry name" value="Cytochrome_P450_Monoox"/>
</dbReference>
<dbReference type="InterPro" id="IPR036396">
    <property type="entry name" value="Cyt_P450_sf"/>
</dbReference>
<dbReference type="CDD" id="cd20659">
    <property type="entry name" value="CYP4B_4F-like"/>
    <property type="match status" value="1"/>
</dbReference>
<name>A0A0B4SFY3_MYTGA</name>
<dbReference type="PANTHER" id="PTHR24291">
    <property type="entry name" value="CYTOCHROME P450 FAMILY 4"/>
    <property type="match status" value="1"/>
</dbReference>
<dbReference type="GO" id="GO:0005506">
    <property type="term" value="F:iron ion binding"/>
    <property type="evidence" value="ECO:0007669"/>
    <property type="project" value="InterPro"/>
</dbReference>
<keyword evidence="4" id="KW-0472">Membrane</keyword>
<dbReference type="EMBL" id="KJ364531">
    <property type="protein sequence ID" value="AIZ93944.1"/>
    <property type="molecule type" value="mRNA"/>
</dbReference>
<evidence type="ECO:0000313" key="5">
    <source>
        <dbReference type="EMBL" id="AIZ93944.1"/>
    </source>
</evidence>
<dbReference type="InterPro" id="IPR001128">
    <property type="entry name" value="Cyt_P450"/>
</dbReference>
<evidence type="ECO:0000256" key="1">
    <source>
        <dbReference type="ARBA" id="ARBA00010617"/>
    </source>
</evidence>
<keyword evidence="3" id="KW-0560">Oxidoreductase</keyword>
<dbReference type="SMR" id="A0A0B4SFY3"/>
<evidence type="ECO:0000256" key="2">
    <source>
        <dbReference type="PIRSR" id="PIRSR602401-1"/>
    </source>
</evidence>
<keyword evidence="4" id="KW-1133">Transmembrane helix</keyword>
<organism evidence="5">
    <name type="scientific">Mytilus galloprovincialis</name>
    <name type="common">Mediterranean mussel</name>
    <dbReference type="NCBI Taxonomy" id="29158"/>
    <lineage>
        <taxon>Eukaryota</taxon>
        <taxon>Metazoa</taxon>
        <taxon>Spiralia</taxon>
        <taxon>Lophotrochozoa</taxon>
        <taxon>Mollusca</taxon>
        <taxon>Bivalvia</taxon>
        <taxon>Autobranchia</taxon>
        <taxon>Pteriomorphia</taxon>
        <taxon>Mytilida</taxon>
        <taxon>Mytiloidea</taxon>
        <taxon>Mytilidae</taxon>
        <taxon>Mytilinae</taxon>
        <taxon>Mytilus</taxon>
    </lineage>
</organism>
<dbReference type="PRINTS" id="PR00463">
    <property type="entry name" value="EP450I"/>
</dbReference>
<dbReference type="PROSITE" id="PS00086">
    <property type="entry name" value="CYTOCHROME_P450"/>
    <property type="match status" value="1"/>
</dbReference>
<keyword evidence="2 3" id="KW-0479">Metal-binding</keyword>
<dbReference type="SUPFAM" id="SSF48264">
    <property type="entry name" value="Cytochrome P450"/>
    <property type="match status" value="1"/>
</dbReference>
<keyword evidence="2 3" id="KW-0349">Heme</keyword>
<accession>A0A0B4SFY3</accession>
<keyword evidence="3" id="KW-0503">Monooxygenase</keyword>
<dbReference type="Gene3D" id="1.10.630.10">
    <property type="entry name" value="Cytochrome P450"/>
    <property type="match status" value="1"/>
</dbReference>
<dbReference type="PANTHER" id="PTHR24291:SF201">
    <property type="entry name" value="CYTOCHROME P450, FAMILY 4, SUBFAMILY B, POLYPEPTIDE 7"/>
    <property type="match status" value="1"/>
</dbReference>
<proteinExistence type="evidence at transcript level"/>
<protein>
    <submittedName>
        <fullName evidence="5">Cytochrome P450 family 4</fullName>
    </submittedName>
</protein>
<gene>
    <name evidence="5" type="primary">CYP4Y</name>
</gene>
<dbReference type="GO" id="GO:0020037">
    <property type="term" value="F:heme binding"/>
    <property type="evidence" value="ECO:0007669"/>
    <property type="project" value="InterPro"/>
</dbReference>
<dbReference type="PRINTS" id="PR00385">
    <property type="entry name" value="P450"/>
</dbReference>
<evidence type="ECO:0000256" key="4">
    <source>
        <dbReference type="SAM" id="Phobius"/>
    </source>
</evidence>
<reference evidence="5" key="1">
    <citation type="submission" date="2014-01" db="EMBL/GenBank/DDBJ databases">
        <title>Cytochrome P450 family 4 Mytilus galloprovincialis.</title>
        <authorList>
            <person name="Ravlic S."/>
            <person name="Fafandjel M."/>
            <person name="Zucko J."/>
        </authorList>
    </citation>
    <scope>NUCLEOTIDE SEQUENCE</scope>
</reference>
<evidence type="ECO:0000256" key="3">
    <source>
        <dbReference type="RuleBase" id="RU000461"/>
    </source>
</evidence>
<comment type="cofactor">
    <cofactor evidence="2">
        <name>heme</name>
        <dbReference type="ChEBI" id="CHEBI:30413"/>
    </cofactor>
</comment>
<feature type="transmembrane region" description="Helical" evidence="4">
    <location>
        <begin position="12"/>
        <end position="32"/>
    </location>
</feature>
<dbReference type="InterPro" id="IPR017972">
    <property type="entry name" value="Cyt_P450_CS"/>
</dbReference>